<evidence type="ECO:0000256" key="3">
    <source>
        <dbReference type="ARBA" id="ARBA00022801"/>
    </source>
</evidence>
<evidence type="ECO:0000256" key="1">
    <source>
        <dbReference type="ARBA" id="ARBA00007074"/>
    </source>
</evidence>
<keyword evidence="5" id="KW-1133">Transmembrane helix</keyword>
<dbReference type="GO" id="GO:0008234">
    <property type="term" value="F:cysteine-type peptidase activity"/>
    <property type="evidence" value="ECO:0007669"/>
    <property type="project" value="UniProtKB-KW"/>
</dbReference>
<keyword evidence="2" id="KW-0645">Protease</keyword>
<dbReference type="GO" id="GO:0006508">
    <property type="term" value="P:proteolysis"/>
    <property type="evidence" value="ECO:0007669"/>
    <property type="project" value="UniProtKB-KW"/>
</dbReference>
<dbReference type="SUPFAM" id="SSF54001">
    <property type="entry name" value="Cysteine proteinases"/>
    <property type="match status" value="1"/>
</dbReference>
<dbReference type="Pfam" id="PF05382">
    <property type="entry name" value="Amidase_5"/>
    <property type="match status" value="1"/>
</dbReference>
<protein>
    <recommendedName>
        <fullName evidence="6">NlpC/P60 domain-containing protein</fullName>
    </recommendedName>
</protein>
<dbReference type="AlphaFoldDB" id="D1AQ23"/>
<keyword evidence="4" id="KW-0788">Thiol protease</keyword>
<organism evidence="7 8">
    <name type="scientific">Sebaldella termitidis (strain ATCC 33386 / NCTC 11300)</name>
    <dbReference type="NCBI Taxonomy" id="526218"/>
    <lineage>
        <taxon>Bacteria</taxon>
        <taxon>Fusobacteriati</taxon>
        <taxon>Fusobacteriota</taxon>
        <taxon>Fusobacteriia</taxon>
        <taxon>Fusobacteriales</taxon>
        <taxon>Leptotrichiaceae</taxon>
        <taxon>Sebaldella</taxon>
    </lineage>
</organism>
<evidence type="ECO:0000256" key="2">
    <source>
        <dbReference type="ARBA" id="ARBA00022670"/>
    </source>
</evidence>
<keyword evidence="3" id="KW-0378">Hydrolase</keyword>
<dbReference type="EMBL" id="CP001739">
    <property type="protein sequence ID" value="ACZ07601.1"/>
    <property type="molecule type" value="Genomic_DNA"/>
</dbReference>
<evidence type="ECO:0000259" key="6">
    <source>
        <dbReference type="PROSITE" id="PS51935"/>
    </source>
</evidence>
<keyword evidence="5" id="KW-0472">Membrane</keyword>
<comment type="similarity">
    <text evidence="1">Belongs to the peptidase C40 family.</text>
</comment>
<dbReference type="InterPro" id="IPR038765">
    <property type="entry name" value="Papain-like_cys_pep_sf"/>
</dbReference>
<feature type="transmembrane region" description="Helical" evidence="5">
    <location>
        <begin position="194"/>
        <end position="214"/>
    </location>
</feature>
<gene>
    <name evidence="7" type="ordered locus">Sterm_0729</name>
</gene>
<dbReference type="Proteomes" id="UP000000845">
    <property type="component" value="Chromosome"/>
</dbReference>
<keyword evidence="5" id="KW-0812">Transmembrane</keyword>
<dbReference type="HOGENOM" id="CLU_1234306_0_0_0"/>
<dbReference type="RefSeq" id="WP_012860197.1">
    <property type="nucleotide sequence ID" value="NC_013517.1"/>
</dbReference>
<dbReference type="InterPro" id="IPR008044">
    <property type="entry name" value="Phage_lysin"/>
</dbReference>
<evidence type="ECO:0000256" key="5">
    <source>
        <dbReference type="SAM" id="Phobius"/>
    </source>
</evidence>
<dbReference type="Gene3D" id="3.90.1720.10">
    <property type="entry name" value="endopeptidase domain like (from Nostoc punctiforme)"/>
    <property type="match status" value="1"/>
</dbReference>
<reference evidence="8" key="1">
    <citation type="submission" date="2009-09" db="EMBL/GenBank/DDBJ databases">
        <title>The complete chromosome of Sebaldella termitidis ATCC 33386.</title>
        <authorList>
            <consortium name="US DOE Joint Genome Institute (JGI-PGF)"/>
            <person name="Lucas S."/>
            <person name="Copeland A."/>
            <person name="Lapidus A."/>
            <person name="Glavina del Rio T."/>
            <person name="Dalin E."/>
            <person name="Tice H."/>
            <person name="Bruce D."/>
            <person name="Goodwin L."/>
            <person name="Pitluck S."/>
            <person name="Kyrpides N."/>
            <person name="Mavromatis K."/>
            <person name="Ivanova N."/>
            <person name="Mikhailova N."/>
            <person name="Sims D."/>
            <person name="Meincke L."/>
            <person name="Brettin T."/>
            <person name="Detter J.C."/>
            <person name="Han C."/>
            <person name="Larimer F."/>
            <person name="Land M."/>
            <person name="Hauser L."/>
            <person name="Markowitz V."/>
            <person name="Cheng J.F."/>
            <person name="Hugenholtz P."/>
            <person name="Woyke T."/>
            <person name="Wu D."/>
            <person name="Eisen J.A."/>
        </authorList>
    </citation>
    <scope>NUCLEOTIDE SEQUENCE [LARGE SCALE GENOMIC DNA]</scope>
    <source>
        <strain evidence="8">ATCC 33386 / NCTC 11300</strain>
    </source>
</reference>
<dbReference type="KEGG" id="str:Sterm_0729"/>
<keyword evidence="8" id="KW-1185">Reference proteome</keyword>
<reference evidence="7 8" key="2">
    <citation type="journal article" date="2010" name="Stand. Genomic Sci.">
        <title>Complete genome sequence of Sebaldella termitidis type strain (NCTC 11300).</title>
        <authorList>
            <person name="Harmon-Smith M."/>
            <person name="Celia L."/>
            <person name="Chertkov O."/>
            <person name="Lapidus A."/>
            <person name="Copeland A."/>
            <person name="Glavina Del Rio T."/>
            <person name="Nolan M."/>
            <person name="Lucas S."/>
            <person name="Tice H."/>
            <person name="Cheng J.F."/>
            <person name="Han C."/>
            <person name="Detter J.C."/>
            <person name="Bruce D."/>
            <person name="Goodwin L."/>
            <person name="Pitluck S."/>
            <person name="Pati A."/>
            <person name="Liolios K."/>
            <person name="Ivanova N."/>
            <person name="Mavromatis K."/>
            <person name="Mikhailova N."/>
            <person name="Chen A."/>
            <person name="Palaniappan K."/>
            <person name="Land M."/>
            <person name="Hauser L."/>
            <person name="Chang Y.J."/>
            <person name="Jeffries C.D."/>
            <person name="Brettin T."/>
            <person name="Goker M."/>
            <person name="Beck B."/>
            <person name="Bristow J."/>
            <person name="Eisen J.A."/>
            <person name="Markowitz V."/>
            <person name="Hugenholtz P."/>
            <person name="Kyrpides N.C."/>
            <person name="Klenk H.P."/>
            <person name="Chen F."/>
        </authorList>
    </citation>
    <scope>NUCLEOTIDE SEQUENCE [LARGE SCALE GENOMIC DNA]</scope>
    <source>
        <strain evidence="8">ATCC 33386 / NCTC 11300</strain>
    </source>
</reference>
<evidence type="ECO:0000256" key="4">
    <source>
        <dbReference type="ARBA" id="ARBA00022807"/>
    </source>
</evidence>
<evidence type="ECO:0000313" key="8">
    <source>
        <dbReference type="Proteomes" id="UP000000845"/>
    </source>
</evidence>
<feature type="domain" description="NlpC/P60" evidence="6">
    <location>
        <begin position="25"/>
        <end position="165"/>
    </location>
</feature>
<accession>D1AQ23</accession>
<name>D1AQ23_SEBTE</name>
<sequence>MKKVCIFLFLAVSIFGFSKKTYDETKFRQELIDWASSKVGAAYSMENRWGENTYDCSSFISRGLRETGMISVSGKKSDYGTTARGLYNNSGQKIEKDDYGLLKPGDIVHFSPVVSTTTGHVGIVIRNLGKGRVEIIDARGTIFGVVRRVTNLSKNKRYLGATSASQILRNNGYTPVNQEGIINIPKKSYHLSPVQSAGIFTGGIIIFFIMVKIFKKRKRRKIKG</sequence>
<evidence type="ECO:0000313" key="7">
    <source>
        <dbReference type="EMBL" id="ACZ07601.1"/>
    </source>
</evidence>
<dbReference type="eggNOG" id="COG0791">
    <property type="taxonomic scope" value="Bacteria"/>
</dbReference>
<dbReference type="InterPro" id="IPR000064">
    <property type="entry name" value="NLP_P60_dom"/>
</dbReference>
<proteinExistence type="inferred from homology"/>
<dbReference type="PROSITE" id="PS51935">
    <property type="entry name" value="NLPC_P60"/>
    <property type="match status" value="1"/>
</dbReference>